<dbReference type="PANTHER" id="PTHR23519:SF1">
    <property type="entry name" value="AUTOPHAGY-RELATED PROTEIN 22"/>
    <property type="match status" value="1"/>
</dbReference>
<feature type="transmembrane region" description="Helical" evidence="7">
    <location>
        <begin position="130"/>
        <end position="149"/>
    </location>
</feature>
<evidence type="ECO:0000256" key="7">
    <source>
        <dbReference type="SAM" id="Phobius"/>
    </source>
</evidence>
<dbReference type="Gene3D" id="1.20.1250.20">
    <property type="entry name" value="MFS general substrate transporter like domains"/>
    <property type="match status" value="2"/>
</dbReference>
<accession>A0ABW1S948</accession>
<feature type="transmembrane region" description="Helical" evidence="7">
    <location>
        <begin position="367"/>
        <end position="389"/>
    </location>
</feature>
<keyword evidence="2" id="KW-0813">Transport</keyword>
<feature type="transmembrane region" description="Helical" evidence="7">
    <location>
        <begin position="302"/>
        <end position="325"/>
    </location>
</feature>
<gene>
    <name evidence="8" type="ORF">ACFQDM_07740</name>
</gene>
<feature type="transmembrane region" description="Helical" evidence="7">
    <location>
        <begin position="198"/>
        <end position="222"/>
    </location>
</feature>
<feature type="transmembrane region" description="Helical" evidence="7">
    <location>
        <begin position="445"/>
        <end position="464"/>
    </location>
</feature>
<evidence type="ECO:0000256" key="4">
    <source>
        <dbReference type="ARBA" id="ARBA00022989"/>
    </source>
</evidence>
<comment type="caution">
    <text evidence="8">The sequence shown here is derived from an EMBL/GenBank/DDBJ whole genome shotgun (WGS) entry which is preliminary data.</text>
</comment>
<feature type="transmembrane region" description="Helical" evidence="7">
    <location>
        <begin position="242"/>
        <end position="261"/>
    </location>
</feature>
<dbReference type="EMBL" id="JBHSSW010000009">
    <property type="protein sequence ID" value="MFC6197964.1"/>
    <property type="molecule type" value="Genomic_DNA"/>
</dbReference>
<evidence type="ECO:0000313" key="9">
    <source>
        <dbReference type="Proteomes" id="UP001596303"/>
    </source>
</evidence>
<evidence type="ECO:0000256" key="1">
    <source>
        <dbReference type="ARBA" id="ARBA00004127"/>
    </source>
</evidence>
<feature type="transmembrane region" description="Helical" evidence="7">
    <location>
        <begin position="51"/>
        <end position="69"/>
    </location>
</feature>
<dbReference type="InterPro" id="IPR036259">
    <property type="entry name" value="MFS_trans_sf"/>
</dbReference>
<dbReference type="SUPFAM" id="SSF103473">
    <property type="entry name" value="MFS general substrate transporter"/>
    <property type="match status" value="1"/>
</dbReference>
<organism evidence="8 9">
    <name type="scientific">Ponticaulis profundi</name>
    <dbReference type="NCBI Taxonomy" id="2665222"/>
    <lineage>
        <taxon>Bacteria</taxon>
        <taxon>Pseudomonadati</taxon>
        <taxon>Pseudomonadota</taxon>
        <taxon>Alphaproteobacteria</taxon>
        <taxon>Hyphomonadales</taxon>
        <taxon>Hyphomonadaceae</taxon>
        <taxon>Ponticaulis</taxon>
    </lineage>
</organism>
<keyword evidence="3 7" id="KW-0812">Transmembrane</keyword>
<evidence type="ECO:0000256" key="3">
    <source>
        <dbReference type="ARBA" id="ARBA00022692"/>
    </source>
</evidence>
<feature type="transmembrane region" description="Helical" evidence="7">
    <location>
        <begin position="337"/>
        <end position="355"/>
    </location>
</feature>
<keyword evidence="9" id="KW-1185">Reference proteome</keyword>
<feature type="transmembrane region" description="Helical" evidence="7">
    <location>
        <begin position="409"/>
        <end position="433"/>
    </location>
</feature>
<dbReference type="Proteomes" id="UP001596303">
    <property type="component" value="Unassembled WGS sequence"/>
</dbReference>
<reference evidence="9" key="1">
    <citation type="journal article" date="2019" name="Int. J. Syst. Evol. Microbiol.">
        <title>The Global Catalogue of Microorganisms (GCM) 10K type strain sequencing project: providing services to taxonomists for standard genome sequencing and annotation.</title>
        <authorList>
            <consortium name="The Broad Institute Genomics Platform"/>
            <consortium name="The Broad Institute Genome Sequencing Center for Infectious Disease"/>
            <person name="Wu L."/>
            <person name="Ma J."/>
        </authorList>
    </citation>
    <scope>NUCLEOTIDE SEQUENCE [LARGE SCALE GENOMIC DNA]</scope>
    <source>
        <strain evidence="9">CGMCC-1.15741</strain>
    </source>
</reference>
<dbReference type="InterPro" id="IPR050495">
    <property type="entry name" value="ATG22/LtaA_families"/>
</dbReference>
<evidence type="ECO:0000313" key="8">
    <source>
        <dbReference type="EMBL" id="MFC6197964.1"/>
    </source>
</evidence>
<feature type="transmembrane region" description="Helical" evidence="7">
    <location>
        <begin position="476"/>
        <end position="495"/>
    </location>
</feature>
<keyword evidence="5 7" id="KW-0472">Membrane</keyword>
<dbReference type="InterPro" id="IPR024671">
    <property type="entry name" value="Atg22-like"/>
</dbReference>
<keyword evidence="4 7" id="KW-1133">Transmembrane helix</keyword>
<evidence type="ECO:0000256" key="6">
    <source>
        <dbReference type="SAM" id="MobiDB-lite"/>
    </source>
</evidence>
<dbReference type="PANTHER" id="PTHR23519">
    <property type="entry name" value="AUTOPHAGY-RELATED PROTEIN 22"/>
    <property type="match status" value="1"/>
</dbReference>
<comment type="subcellular location">
    <subcellularLocation>
        <location evidence="1">Endomembrane system</location>
        <topology evidence="1">Multi-pass membrane protein</topology>
    </subcellularLocation>
</comment>
<proteinExistence type="predicted"/>
<feature type="region of interest" description="Disordered" evidence="6">
    <location>
        <begin position="1"/>
        <end position="31"/>
    </location>
</feature>
<dbReference type="RefSeq" id="WP_377377644.1">
    <property type="nucleotide sequence ID" value="NZ_JBHSSW010000009.1"/>
</dbReference>
<sequence>MTLANSNTGKPAMTAAVDGDMPTSVPPEQRGGAWGKSGTAWVLFEFARNPYYLLVVVYIFAPYLARDVVGANALADGMFDGMTPEAAARAANAHGQAFVAGVTKWAGFAAALTAPILGAALDRGGKRKPLVAVFLFTLAAMASLLWFVQPGDAGISLFWVAVILIVGSTCFTYSEVIHNSMLADSGRPEVLPSISGHGLALGNLAGTLLMLLIVVGFAMPAMMGWPFDAPLFGVNVAENEHYRLAGPIAAVWLCVFIWPFFMNCPDSGRRGASWVRAIREGMLGLWNTIKKARDHKEIMKYLVARMIYADGMQALLALGAVYVAGALNWNVVELVGYAVWLSIFATVGGFFGAFLDRVFGSRNALIVELSALTVILFLTISITQESILYGLIESERVLPGSIYSHTHDWAYLAIASLLGTFATACISSSRAMLVGMAPKHMMGEFFGLYAIAGTVTVWLGPLLVEIFTSAFNSQRIGMSTISALFLIGLIALLRVKYPKQT</sequence>
<dbReference type="Pfam" id="PF11700">
    <property type="entry name" value="ATG22"/>
    <property type="match status" value="1"/>
</dbReference>
<protein>
    <submittedName>
        <fullName evidence="8">MFS transporter</fullName>
    </submittedName>
</protein>
<evidence type="ECO:0000256" key="5">
    <source>
        <dbReference type="ARBA" id="ARBA00023136"/>
    </source>
</evidence>
<name>A0ABW1S948_9PROT</name>
<feature type="transmembrane region" description="Helical" evidence="7">
    <location>
        <begin position="155"/>
        <end position="177"/>
    </location>
</feature>
<evidence type="ECO:0000256" key="2">
    <source>
        <dbReference type="ARBA" id="ARBA00022448"/>
    </source>
</evidence>